<dbReference type="PANTHER" id="PTHR35395:SF1">
    <property type="entry name" value="DUF6536 DOMAIN-CONTAINING PROTEIN"/>
    <property type="match status" value="1"/>
</dbReference>
<keyword evidence="3" id="KW-1185">Reference proteome</keyword>
<dbReference type="OrthoDB" id="5429634at2759"/>
<comment type="caution">
    <text evidence="2">The sequence shown here is derived from an EMBL/GenBank/DDBJ whole genome shotgun (WGS) entry which is preliminary data.</text>
</comment>
<evidence type="ECO:0000256" key="1">
    <source>
        <dbReference type="SAM" id="Phobius"/>
    </source>
</evidence>
<gene>
    <name evidence="2" type="ORF">FGG08_004393</name>
</gene>
<feature type="transmembrane region" description="Helical" evidence="1">
    <location>
        <begin position="229"/>
        <end position="255"/>
    </location>
</feature>
<protein>
    <submittedName>
        <fullName evidence="2">Uncharacterized protein</fullName>
    </submittedName>
</protein>
<keyword evidence="1" id="KW-0812">Transmembrane</keyword>
<feature type="transmembrane region" description="Helical" evidence="1">
    <location>
        <begin position="184"/>
        <end position="209"/>
    </location>
</feature>
<feature type="transmembrane region" description="Helical" evidence="1">
    <location>
        <begin position="12"/>
        <end position="31"/>
    </location>
</feature>
<keyword evidence="1" id="KW-1133">Transmembrane helix</keyword>
<dbReference type="AlphaFoldDB" id="A0A9P8I578"/>
<dbReference type="Proteomes" id="UP000698800">
    <property type="component" value="Unassembled WGS sequence"/>
</dbReference>
<keyword evidence="1" id="KW-0472">Membrane</keyword>
<evidence type="ECO:0000313" key="2">
    <source>
        <dbReference type="EMBL" id="KAH0539047.1"/>
    </source>
</evidence>
<reference evidence="2" key="1">
    <citation type="submission" date="2021-03" db="EMBL/GenBank/DDBJ databases">
        <title>Comparative genomics and phylogenomic investigation of the class Geoglossomycetes provide insights into ecological specialization and systematics.</title>
        <authorList>
            <person name="Melie T."/>
            <person name="Pirro S."/>
            <person name="Miller A.N."/>
            <person name="Quandt A."/>
        </authorList>
    </citation>
    <scope>NUCLEOTIDE SEQUENCE</scope>
    <source>
        <strain evidence="2">GBOQ0MN5Z8</strain>
    </source>
</reference>
<accession>A0A9P8I578</accession>
<evidence type="ECO:0000313" key="3">
    <source>
        <dbReference type="Proteomes" id="UP000698800"/>
    </source>
</evidence>
<dbReference type="EMBL" id="JAGHQL010000088">
    <property type="protein sequence ID" value="KAH0539047.1"/>
    <property type="molecule type" value="Genomic_DNA"/>
</dbReference>
<dbReference type="PANTHER" id="PTHR35395">
    <property type="entry name" value="DUF6536 DOMAIN-CONTAINING PROTEIN"/>
    <property type="match status" value="1"/>
</dbReference>
<proteinExistence type="predicted"/>
<name>A0A9P8I578_9PEZI</name>
<sequence>MPTSLGTQSTPLIASLIAFAPTTSVLNYRHLRITEFILLKATATGLTIRKQRAPPLVTLGDAVSSFLEVPDPSTQEICVASKADILKGAWRERGTPKVYPMVQRFWFRAASWKRWLSCNTFPNRERLLSEFAAGRLVIPLPNPQRTFTSMANADEWSRLAHEWKSLLIFSRSGGQRSNYYLQLFYTYSLPLLAMSGTLHWLVSQCISLARVAFYTRDGQEDPLGSISTTGYSCIAIAFATIVGFVTVLVGIAMGFRRYPAGIPSAAGYSAAISAACLPSA</sequence>
<organism evidence="2 3">
    <name type="scientific">Glutinoglossum americanum</name>
    <dbReference type="NCBI Taxonomy" id="1670608"/>
    <lineage>
        <taxon>Eukaryota</taxon>
        <taxon>Fungi</taxon>
        <taxon>Dikarya</taxon>
        <taxon>Ascomycota</taxon>
        <taxon>Pezizomycotina</taxon>
        <taxon>Geoglossomycetes</taxon>
        <taxon>Geoglossales</taxon>
        <taxon>Geoglossaceae</taxon>
        <taxon>Glutinoglossum</taxon>
    </lineage>
</organism>